<evidence type="ECO:0000256" key="8">
    <source>
        <dbReference type="ARBA" id="ARBA00023065"/>
    </source>
</evidence>
<feature type="transmembrane region" description="Helical" evidence="12">
    <location>
        <begin position="409"/>
        <end position="429"/>
    </location>
</feature>
<comment type="subcellular location">
    <subcellularLocation>
        <location evidence="1">Cell membrane</location>
        <topology evidence="1">Multi-pass membrane protein</topology>
    </subcellularLocation>
</comment>
<dbReference type="Pfam" id="PF03189">
    <property type="entry name" value="Otopetrin"/>
    <property type="match status" value="2"/>
</dbReference>
<evidence type="ECO:0000256" key="9">
    <source>
        <dbReference type="ARBA" id="ARBA00023136"/>
    </source>
</evidence>
<keyword evidence="13" id="KW-1185">Reference proteome</keyword>
<feature type="transmembrane region" description="Helical" evidence="12">
    <location>
        <begin position="795"/>
        <end position="819"/>
    </location>
</feature>
<feature type="transmembrane region" description="Helical" evidence="12">
    <location>
        <begin position="758"/>
        <end position="775"/>
    </location>
</feature>
<evidence type="ECO:0000256" key="11">
    <source>
        <dbReference type="SAM" id="MobiDB-lite"/>
    </source>
</evidence>
<evidence type="ECO:0008006" key="15">
    <source>
        <dbReference type="Google" id="ProtNLM"/>
    </source>
</evidence>
<evidence type="ECO:0000256" key="7">
    <source>
        <dbReference type="ARBA" id="ARBA00022989"/>
    </source>
</evidence>
<keyword evidence="6" id="KW-0375">Hydrogen ion transport</keyword>
<dbReference type="Proteomes" id="UP000050795">
    <property type="component" value="Unassembled WGS sequence"/>
</dbReference>
<proteinExistence type="inferred from homology"/>
<dbReference type="GO" id="GO:0005886">
    <property type="term" value="C:plasma membrane"/>
    <property type="evidence" value="ECO:0007669"/>
    <property type="project" value="UniProtKB-SubCell"/>
</dbReference>
<organism evidence="13 14">
    <name type="scientific">Trichobilharzia regenti</name>
    <name type="common">Nasal bird schistosome</name>
    <dbReference type="NCBI Taxonomy" id="157069"/>
    <lineage>
        <taxon>Eukaryota</taxon>
        <taxon>Metazoa</taxon>
        <taxon>Spiralia</taxon>
        <taxon>Lophotrochozoa</taxon>
        <taxon>Platyhelminthes</taxon>
        <taxon>Trematoda</taxon>
        <taxon>Digenea</taxon>
        <taxon>Strigeidida</taxon>
        <taxon>Schistosomatoidea</taxon>
        <taxon>Schistosomatidae</taxon>
        <taxon>Trichobilharzia</taxon>
    </lineage>
</organism>
<evidence type="ECO:0000256" key="2">
    <source>
        <dbReference type="ARBA" id="ARBA00006513"/>
    </source>
</evidence>
<dbReference type="PANTHER" id="PTHR21522">
    <property type="entry name" value="PROTON CHANNEL OTOP"/>
    <property type="match status" value="1"/>
</dbReference>
<keyword evidence="8" id="KW-0406">Ion transport</keyword>
<feature type="transmembrane region" description="Helical" evidence="12">
    <location>
        <begin position="127"/>
        <end position="147"/>
    </location>
</feature>
<dbReference type="WBParaSite" id="TREG1_119400.1">
    <property type="protein sequence ID" value="TREG1_119400.1"/>
    <property type="gene ID" value="TREG1_119400"/>
</dbReference>
<dbReference type="AlphaFoldDB" id="A0AA85IZW1"/>
<dbReference type="GO" id="GO:0015252">
    <property type="term" value="F:proton channel activity"/>
    <property type="evidence" value="ECO:0007669"/>
    <property type="project" value="InterPro"/>
</dbReference>
<feature type="region of interest" description="Disordered" evidence="11">
    <location>
        <begin position="1"/>
        <end position="43"/>
    </location>
</feature>
<evidence type="ECO:0000256" key="6">
    <source>
        <dbReference type="ARBA" id="ARBA00022781"/>
    </source>
</evidence>
<feature type="compositionally biased region" description="Basic and acidic residues" evidence="11">
    <location>
        <begin position="542"/>
        <end position="552"/>
    </location>
</feature>
<feature type="transmembrane region" description="Helical" evidence="12">
    <location>
        <begin position="600"/>
        <end position="622"/>
    </location>
</feature>
<feature type="transmembrane region" description="Helical" evidence="12">
    <location>
        <begin position="317"/>
        <end position="336"/>
    </location>
</feature>
<feature type="transmembrane region" description="Helical" evidence="12">
    <location>
        <begin position="711"/>
        <end position="737"/>
    </location>
</feature>
<feature type="transmembrane region" description="Helical" evidence="12">
    <location>
        <begin position="642"/>
        <end position="662"/>
    </location>
</feature>
<reference evidence="13" key="1">
    <citation type="submission" date="2022-06" db="EMBL/GenBank/DDBJ databases">
        <authorList>
            <person name="Berger JAMES D."/>
            <person name="Berger JAMES D."/>
        </authorList>
    </citation>
    <scope>NUCLEOTIDE SEQUENCE [LARGE SCALE GENOMIC DNA]</scope>
</reference>
<protein>
    <recommendedName>
        <fullName evidence="15">Otopetrin</fullName>
    </recommendedName>
</protein>
<evidence type="ECO:0000256" key="1">
    <source>
        <dbReference type="ARBA" id="ARBA00004651"/>
    </source>
</evidence>
<evidence type="ECO:0000256" key="4">
    <source>
        <dbReference type="ARBA" id="ARBA00022475"/>
    </source>
</evidence>
<name>A0AA85IZW1_TRIRE</name>
<keyword evidence="4" id="KW-1003">Cell membrane</keyword>
<dbReference type="InterPro" id="IPR004878">
    <property type="entry name" value="Otopetrin"/>
</dbReference>
<evidence type="ECO:0000256" key="10">
    <source>
        <dbReference type="ARBA" id="ARBA00023303"/>
    </source>
</evidence>
<evidence type="ECO:0000256" key="12">
    <source>
        <dbReference type="SAM" id="Phobius"/>
    </source>
</evidence>
<evidence type="ECO:0000256" key="5">
    <source>
        <dbReference type="ARBA" id="ARBA00022692"/>
    </source>
</evidence>
<accession>A0AA85IZW1</accession>
<keyword evidence="5 12" id="KW-0812">Transmembrane</keyword>
<keyword evidence="7 12" id="KW-1133">Transmembrane helix</keyword>
<evidence type="ECO:0000313" key="14">
    <source>
        <dbReference type="WBParaSite" id="TREG1_119400.1"/>
    </source>
</evidence>
<evidence type="ECO:0000313" key="13">
    <source>
        <dbReference type="Proteomes" id="UP000050795"/>
    </source>
</evidence>
<dbReference type="PANTHER" id="PTHR21522:SF32">
    <property type="entry name" value="OTOPETRIN-2"/>
    <property type="match status" value="1"/>
</dbReference>
<feature type="compositionally biased region" description="Basic residues" evidence="11">
    <location>
        <begin position="30"/>
        <end position="43"/>
    </location>
</feature>
<sequence length="829" mass="95189">MAYSGYSSDTSDTDQNNSPPLPPQDEKTKSKIKPKRRNNNNRKRFARMRKSWRFMKMRKLWERDMSKQRRISAPLMSIKANNKQESMTASLLFIFAMVQCICGFVLPICDSFGMKGVKPRVHGDHKYYLEIFLISQYCGAVLLLAYLQLLIQIGTKKQAKCSDSNKSTKSNNSCQLADNKNMIINERHELTVPNLTLIPSDVNHSPTASNSDKISDIESTTSERQYTPLIQFYNNKNVYISWHPEGMNLYMRLGAVGFGLGVMIHDGFNLSSVWEVSAPICHSKLWIPKHIIRIIWVLWQTYFVFKYHRVIFHKHRVAVRFAYAHLATINFCHWLKVVVGEVAQTLKTTNPSHPIQMIKLSTGNHNYTHNLFTLKNSLSNTGDTLKQLTNDENTSNICFSSYSVILGPFLFPLAIEYSLIAGSFFYKMLQRVDRNFPKTSYHISERLGQNSPSLLSSSPPSTANSISKNMFGKFNSPLLFPDVDDEEVVLDEYFHRQCSKHMTYKPVMGCKMYLPMLQQNKLPILNQDAEEPSDDNPSLTTDDNKKTSTDRKSLKLYSGHQCHRSHSGLFLGIMLLIASSVCMVLFIVHGSKGSMEFASFIYQQSRIALSFTSLLACIMAILQTNQLKFRRLGHGESFEYNLLTVGLIGCITYHIFLFIPAFETVLHILLFKSIDLEDHVDIEKADDKTIHQNLNATYNQTRIVQITPSDIYYIALLYSAKCTLEIFQALLQFFFIVESSRRKVCCLNQALIKPGRSVIVFLLICNLALWLVNTFEVRRAETQLSLYIKYFGVRTWSVITYCFIPLIIFFRFHSTVCLAELWTKLYKLT</sequence>
<evidence type="ECO:0000256" key="3">
    <source>
        <dbReference type="ARBA" id="ARBA00022448"/>
    </source>
</evidence>
<feature type="region of interest" description="Disordered" evidence="11">
    <location>
        <begin position="527"/>
        <end position="552"/>
    </location>
</feature>
<feature type="transmembrane region" description="Helical" evidence="12">
    <location>
        <begin position="568"/>
        <end position="588"/>
    </location>
</feature>
<keyword evidence="10" id="KW-0407">Ion channel</keyword>
<keyword evidence="3" id="KW-0813">Transport</keyword>
<comment type="similarity">
    <text evidence="2">Belongs to the otopetrin family.</text>
</comment>
<keyword evidence="9 12" id="KW-0472">Membrane</keyword>
<reference evidence="14" key="2">
    <citation type="submission" date="2023-11" db="UniProtKB">
        <authorList>
            <consortium name="WormBaseParasite"/>
        </authorList>
    </citation>
    <scope>IDENTIFICATION</scope>
</reference>